<reference evidence="6" key="1">
    <citation type="submission" date="2021-01" db="EMBL/GenBank/DDBJ databases">
        <title>Whole genome shotgun sequence of Actinoplanes rishiriensis NBRC 108556.</title>
        <authorList>
            <person name="Komaki H."/>
            <person name="Tamura T."/>
        </authorList>
    </citation>
    <scope>NUCLEOTIDE SEQUENCE</scope>
    <source>
        <strain evidence="6">NBRC 108556</strain>
    </source>
</reference>
<sequence>MRIRALFIAVVLTTGGAVFAAGPAAAAACSDVEVVVARGTGEPGNLGIIVGDPVFSAIERRLTGRTATSHAVDYPASVAANSPTDGNRALVSHVTGQAQACPAQRFVLVGYSQGANVVGNSLGTSSAGAAVGGPVVATLPASIEPRVSAVLVFGYPLRKLGRGITGTYAARTLDICADNDIVCDPDGSSVLAHLAYLGNADQAATFAVNRL</sequence>
<proteinExistence type="inferred from homology"/>
<dbReference type="InterPro" id="IPR000675">
    <property type="entry name" value="Cutinase/axe"/>
</dbReference>
<name>A0A919JVY5_9ACTN</name>
<feature type="signal peptide" evidence="5">
    <location>
        <begin position="1"/>
        <end position="20"/>
    </location>
</feature>
<dbReference type="AlphaFoldDB" id="A0A919JVY5"/>
<dbReference type="PANTHER" id="PTHR33630:SF9">
    <property type="entry name" value="CUTINASE 4"/>
    <property type="match status" value="1"/>
</dbReference>
<dbReference type="InterPro" id="IPR029058">
    <property type="entry name" value="AB_hydrolase_fold"/>
</dbReference>
<keyword evidence="7" id="KW-1185">Reference proteome</keyword>
<evidence type="ECO:0000256" key="1">
    <source>
        <dbReference type="ARBA" id="ARBA00007534"/>
    </source>
</evidence>
<keyword evidence="4" id="KW-1015">Disulfide bond</keyword>
<accession>A0A919JVY5</accession>
<gene>
    <name evidence="6" type="primary">cut2</name>
    <name evidence="6" type="ORF">Ari01nite_20240</name>
</gene>
<comment type="caution">
    <text evidence="6">The sequence shown here is derived from an EMBL/GenBank/DDBJ whole genome shotgun (WGS) entry which is preliminary data.</text>
</comment>
<comment type="similarity">
    <text evidence="1">Belongs to the cutinase family.</text>
</comment>
<evidence type="ECO:0000313" key="6">
    <source>
        <dbReference type="EMBL" id="GIE94559.1"/>
    </source>
</evidence>
<keyword evidence="5" id="KW-0732">Signal</keyword>
<protein>
    <submittedName>
        <fullName evidence="6">Cutinase</fullName>
    </submittedName>
</protein>
<feature type="chain" id="PRO_5038414516" evidence="5">
    <location>
        <begin position="21"/>
        <end position="211"/>
    </location>
</feature>
<dbReference type="Pfam" id="PF01083">
    <property type="entry name" value="Cutinase"/>
    <property type="match status" value="1"/>
</dbReference>
<dbReference type="GO" id="GO:0052689">
    <property type="term" value="F:carboxylic ester hydrolase activity"/>
    <property type="evidence" value="ECO:0007669"/>
    <property type="project" value="UniProtKB-KW"/>
</dbReference>
<dbReference type="Proteomes" id="UP000636960">
    <property type="component" value="Unassembled WGS sequence"/>
</dbReference>
<dbReference type="Gene3D" id="3.40.50.1820">
    <property type="entry name" value="alpha/beta hydrolase"/>
    <property type="match status" value="1"/>
</dbReference>
<dbReference type="SUPFAM" id="SSF53474">
    <property type="entry name" value="alpha/beta-Hydrolases"/>
    <property type="match status" value="1"/>
</dbReference>
<dbReference type="SMART" id="SM01110">
    <property type="entry name" value="Cutinase"/>
    <property type="match status" value="1"/>
</dbReference>
<evidence type="ECO:0000256" key="2">
    <source>
        <dbReference type="ARBA" id="ARBA00022487"/>
    </source>
</evidence>
<dbReference type="PANTHER" id="PTHR33630">
    <property type="entry name" value="CUTINASE RV1984C-RELATED-RELATED"/>
    <property type="match status" value="1"/>
</dbReference>
<keyword evidence="2" id="KW-0719">Serine esterase</keyword>
<dbReference type="PROSITE" id="PS51257">
    <property type="entry name" value="PROKAR_LIPOPROTEIN"/>
    <property type="match status" value="1"/>
</dbReference>
<dbReference type="RefSeq" id="WP_203780884.1">
    <property type="nucleotide sequence ID" value="NZ_BOMV01000014.1"/>
</dbReference>
<evidence type="ECO:0000256" key="3">
    <source>
        <dbReference type="ARBA" id="ARBA00022801"/>
    </source>
</evidence>
<organism evidence="6 7">
    <name type="scientific">Paractinoplanes rishiriensis</name>
    <dbReference type="NCBI Taxonomy" id="1050105"/>
    <lineage>
        <taxon>Bacteria</taxon>
        <taxon>Bacillati</taxon>
        <taxon>Actinomycetota</taxon>
        <taxon>Actinomycetes</taxon>
        <taxon>Micromonosporales</taxon>
        <taxon>Micromonosporaceae</taxon>
        <taxon>Paractinoplanes</taxon>
    </lineage>
</organism>
<evidence type="ECO:0000256" key="5">
    <source>
        <dbReference type="SAM" id="SignalP"/>
    </source>
</evidence>
<evidence type="ECO:0000313" key="7">
    <source>
        <dbReference type="Proteomes" id="UP000636960"/>
    </source>
</evidence>
<evidence type="ECO:0000256" key="4">
    <source>
        <dbReference type="ARBA" id="ARBA00023157"/>
    </source>
</evidence>
<dbReference type="EMBL" id="BOMV01000014">
    <property type="protein sequence ID" value="GIE94559.1"/>
    <property type="molecule type" value="Genomic_DNA"/>
</dbReference>
<keyword evidence="3" id="KW-0378">Hydrolase</keyword>